<dbReference type="STRING" id="35608.A0A2U1QKG4"/>
<sequence>MALRLLLLAKRERIELSMFGTVNGSSISVENAGLLALTHVDSQRVIQISASFMIFFSILGAETRFFLFGDSRAAVLMEQLYAGSVFR</sequence>
<dbReference type="Proteomes" id="UP000245207">
    <property type="component" value="Unassembled WGS sequence"/>
</dbReference>
<dbReference type="OrthoDB" id="1641903at2759"/>
<evidence type="ECO:0000256" key="1">
    <source>
        <dbReference type="ARBA" id="ARBA00008821"/>
    </source>
</evidence>
<dbReference type="PANTHER" id="PTHR11119">
    <property type="entry name" value="XANTHINE-URACIL / VITAMIN C PERMEASE FAMILY MEMBER"/>
    <property type="match status" value="1"/>
</dbReference>
<comment type="similarity">
    <text evidence="1">Belongs to the nucleobase:cation symporter-2 (NCS2) (TC 2.A.40) family.</text>
</comment>
<dbReference type="EMBL" id="PKPP01000065">
    <property type="protein sequence ID" value="PWA98475.1"/>
    <property type="molecule type" value="Genomic_DNA"/>
</dbReference>
<accession>A0A2U1QKG4</accession>
<organism evidence="2 3">
    <name type="scientific">Artemisia annua</name>
    <name type="common">Sweet wormwood</name>
    <dbReference type="NCBI Taxonomy" id="35608"/>
    <lineage>
        <taxon>Eukaryota</taxon>
        <taxon>Viridiplantae</taxon>
        <taxon>Streptophyta</taxon>
        <taxon>Embryophyta</taxon>
        <taxon>Tracheophyta</taxon>
        <taxon>Spermatophyta</taxon>
        <taxon>Magnoliopsida</taxon>
        <taxon>eudicotyledons</taxon>
        <taxon>Gunneridae</taxon>
        <taxon>Pentapetalae</taxon>
        <taxon>asterids</taxon>
        <taxon>campanulids</taxon>
        <taxon>Asterales</taxon>
        <taxon>Asteraceae</taxon>
        <taxon>Asteroideae</taxon>
        <taxon>Anthemideae</taxon>
        <taxon>Artemisiinae</taxon>
        <taxon>Artemisia</taxon>
    </lineage>
</organism>
<comment type="caution">
    <text evidence="2">The sequence shown here is derived from an EMBL/GenBank/DDBJ whole genome shotgun (WGS) entry which is preliminary data.</text>
</comment>
<evidence type="ECO:0000313" key="2">
    <source>
        <dbReference type="EMBL" id="PWA98475.1"/>
    </source>
</evidence>
<protein>
    <submittedName>
        <fullName evidence="2">Nucleobase-ascorbate transporter 6</fullName>
    </submittedName>
</protein>
<gene>
    <name evidence="2" type="ORF">CTI12_AA018650</name>
</gene>
<dbReference type="AlphaFoldDB" id="A0A2U1QKG4"/>
<name>A0A2U1QKG4_ARTAN</name>
<reference evidence="2 3" key="1">
    <citation type="journal article" date="2018" name="Mol. Plant">
        <title>The genome of Artemisia annua provides insight into the evolution of Asteraceae family and artemisinin biosynthesis.</title>
        <authorList>
            <person name="Shen Q."/>
            <person name="Zhang L."/>
            <person name="Liao Z."/>
            <person name="Wang S."/>
            <person name="Yan T."/>
            <person name="Shi P."/>
            <person name="Liu M."/>
            <person name="Fu X."/>
            <person name="Pan Q."/>
            <person name="Wang Y."/>
            <person name="Lv Z."/>
            <person name="Lu X."/>
            <person name="Zhang F."/>
            <person name="Jiang W."/>
            <person name="Ma Y."/>
            <person name="Chen M."/>
            <person name="Hao X."/>
            <person name="Li L."/>
            <person name="Tang Y."/>
            <person name="Lv G."/>
            <person name="Zhou Y."/>
            <person name="Sun X."/>
            <person name="Brodelius P.E."/>
            <person name="Rose J.K.C."/>
            <person name="Tang K."/>
        </authorList>
    </citation>
    <scope>NUCLEOTIDE SEQUENCE [LARGE SCALE GENOMIC DNA]</scope>
    <source>
        <strain evidence="3">cv. Huhao1</strain>
        <tissue evidence="2">Leaf</tissue>
    </source>
</reference>
<proteinExistence type="inferred from homology"/>
<evidence type="ECO:0000313" key="3">
    <source>
        <dbReference type="Proteomes" id="UP000245207"/>
    </source>
</evidence>
<keyword evidence="3" id="KW-1185">Reference proteome</keyword>